<dbReference type="InParanoid" id="A0A078AWZ3"/>
<dbReference type="InterPro" id="IPR013083">
    <property type="entry name" value="Znf_RING/FYVE/PHD"/>
</dbReference>
<keyword evidence="4" id="KW-1185">Reference proteome</keyword>
<reference evidence="3 4" key="1">
    <citation type="submission" date="2014-06" db="EMBL/GenBank/DDBJ databases">
        <authorList>
            <person name="Swart Estienne"/>
        </authorList>
    </citation>
    <scope>NUCLEOTIDE SEQUENCE [LARGE SCALE GENOMIC DNA]</scope>
    <source>
        <strain evidence="3 4">130c</strain>
    </source>
</reference>
<organism evidence="3 4">
    <name type="scientific">Stylonychia lemnae</name>
    <name type="common">Ciliate</name>
    <dbReference type="NCBI Taxonomy" id="5949"/>
    <lineage>
        <taxon>Eukaryota</taxon>
        <taxon>Sar</taxon>
        <taxon>Alveolata</taxon>
        <taxon>Ciliophora</taxon>
        <taxon>Intramacronucleata</taxon>
        <taxon>Spirotrichea</taxon>
        <taxon>Stichotrichia</taxon>
        <taxon>Sporadotrichida</taxon>
        <taxon>Oxytrichidae</taxon>
        <taxon>Stylonychinae</taxon>
        <taxon>Stylonychia</taxon>
    </lineage>
</organism>
<proteinExistence type="predicted"/>
<evidence type="ECO:0000256" key="2">
    <source>
        <dbReference type="SAM" id="MobiDB-lite"/>
    </source>
</evidence>
<evidence type="ECO:0000256" key="1">
    <source>
        <dbReference type="SAM" id="Coils"/>
    </source>
</evidence>
<name>A0A078AWZ3_STYLE</name>
<dbReference type="Proteomes" id="UP000039865">
    <property type="component" value="Unassembled WGS sequence"/>
</dbReference>
<feature type="compositionally biased region" description="Basic and acidic residues" evidence="2">
    <location>
        <begin position="227"/>
        <end position="237"/>
    </location>
</feature>
<evidence type="ECO:0008006" key="5">
    <source>
        <dbReference type="Google" id="ProtNLM"/>
    </source>
</evidence>
<dbReference type="AlphaFoldDB" id="A0A078AWZ3"/>
<sequence length="359" mass="42111">MLNKAFDDCNIDNNEGESGDFIQNMIDRSKFFFIDNRQFYFDDQDPIFIANGPAEQQQFLIGQTCNCCDQKVKNPKTAQYCEFCGEIFCKQCIIKSRPYPMNNEDYRNRGEVCKVCDRKFYIQKMVQSSRVNIDNSRFYIKDLQKQLTKKENECQELDEEFDQFNETIRLEKDRIKLQRKRVKREKKTLDNEMVQINEDCNTLREKKESISIETKEVQLQLSQSASEKTRLEDEQKKYTKIGKQPRGNQSQQKYNRNYQADHSIMNSSREDLRNTQLRSDINLSSTIIASNSVVDPEYQQSMKTVALHNLSTMNSPEYNNKYLNGSGLLSQRNSLTKKKNQIRRDNPGYCGPGNGCKLF</sequence>
<dbReference type="SUPFAM" id="SSF57903">
    <property type="entry name" value="FYVE/PHD zinc finger"/>
    <property type="match status" value="1"/>
</dbReference>
<feature type="coiled-coil region" evidence="1">
    <location>
        <begin position="140"/>
        <end position="206"/>
    </location>
</feature>
<evidence type="ECO:0000313" key="4">
    <source>
        <dbReference type="Proteomes" id="UP000039865"/>
    </source>
</evidence>
<evidence type="ECO:0000313" key="3">
    <source>
        <dbReference type="EMBL" id="CDW86581.1"/>
    </source>
</evidence>
<feature type="region of interest" description="Disordered" evidence="2">
    <location>
        <begin position="223"/>
        <end position="254"/>
    </location>
</feature>
<keyword evidence="1" id="KW-0175">Coiled coil</keyword>
<gene>
    <name evidence="3" type="primary">Contig18167.g19310</name>
    <name evidence="3" type="ORF">STYLEM_15676</name>
</gene>
<dbReference type="OMA" id="DPIFIAN"/>
<accession>A0A078AWZ3</accession>
<dbReference type="InterPro" id="IPR011011">
    <property type="entry name" value="Znf_FYVE_PHD"/>
</dbReference>
<dbReference type="EMBL" id="CCKQ01014794">
    <property type="protein sequence ID" value="CDW86581.1"/>
    <property type="molecule type" value="Genomic_DNA"/>
</dbReference>
<dbReference type="Gene3D" id="3.30.40.10">
    <property type="entry name" value="Zinc/RING finger domain, C3HC4 (zinc finger)"/>
    <property type="match status" value="1"/>
</dbReference>
<protein>
    <recommendedName>
        <fullName evidence="5">FYVE-type domain-containing protein</fullName>
    </recommendedName>
</protein>